<name>A0ACC6U8U4_9BURK</name>
<comment type="caution">
    <text evidence="1">The sequence shown here is derived from an EMBL/GenBank/DDBJ whole genome shotgun (WGS) entry which is preliminary data.</text>
</comment>
<protein>
    <submittedName>
        <fullName evidence="1">Uncharacterized protein</fullName>
    </submittedName>
</protein>
<sequence length="188" mass="19964">MTSKEISAEEMNAGVRSFYEGLRDIAPGGPDAADKIIQDLDNPSGQDAYLKLFTELSVNNFPAALSAMETQLPELTGDLLHSADGRANAGRHIIKALQKQICTDQRVSKELRDALNQAKKQNIMITDPTAVSIMVTAAGALSVAIASLFSAAFAAIMAPLIGGVALFIMRVGVDAFCGWAEEQGKPKN</sequence>
<accession>A0ACC6U8U4</accession>
<reference evidence="1" key="1">
    <citation type="submission" date="2024-07" db="EMBL/GenBank/DDBJ databases">
        <title>A survey of Mimosa microsymbionts across Brazilian biomes reveals a high diversity of Paraburkholderia nodulating endemic species, but also that Cupriavidus is common as a symbiont of widespread species.</title>
        <authorList>
            <person name="Rouws L."/>
            <person name="Barauna A."/>
            <person name="Beukes C."/>
            <person name="Rouws J.R.C."/>
            <person name="De Faria S.M."/>
            <person name="Gross E."/>
            <person name="Bueno Dos Reis Junior F."/>
            <person name="Simon M.F."/>
            <person name="Maluk M."/>
            <person name="Odee D.W."/>
            <person name="Kenicer G."/>
            <person name="Young J.P.W."/>
            <person name="Reis V.M."/>
            <person name="Zilli J."/>
            <person name="James E.K."/>
        </authorList>
    </citation>
    <scope>NUCLEOTIDE SEQUENCE</scope>
    <source>
        <strain evidence="1">EG181B</strain>
    </source>
</reference>
<gene>
    <name evidence="1" type="ORF">AB4Y32_29610</name>
</gene>
<organism evidence="1 2">
    <name type="scientific">Paraburkholderia phymatum</name>
    <dbReference type="NCBI Taxonomy" id="148447"/>
    <lineage>
        <taxon>Bacteria</taxon>
        <taxon>Pseudomonadati</taxon>
        <taxon>Pseudomonadota</taxon>
        <taxon>Betaproteobacteria</taxon>
        <taxon>Burkholderiales</taxon>
        <taxon>Burkholderiaceae</taxon>
        <taxon>Paraburkholderia</taxon>
    </lineage>
</organism>
<dbReference type="Proteomes" id="UP001558850">
    <property type="component" value="Unassembled WGS sequence"/>
</dbReference>
<dbReference type="EMBL" id="JBFRCH010000024">
    <property type="protein sequence ID" value="MEX3935900.1"/>
    <property type="molecule type" value="Genomic_DNA"/>
</dbReference>
<evidence type="ECO:0000313" key="1">
    <source>
        <dbReference type="EMBL" id="MEX3935900.1"/>
    </source>
</evidence>
<evidence type="ECO:0000313" key="2">
    <source>
        <dbReference type="Proteomes" id="UP001558850"/>
    </source>
</evidence>
<proteinExistence type="predicted"/>
<keyword evidence="2" id="KW-1185">Reference proteome</keyword>